<organism evidence="2 3">
    <name type="scientific">Pararhodobacter marinus</name>
    <dbReference type="NCBI Taxonomy" id="2184063"/>
    <lineage>
        <taxon>Bacteria</taxon>
        <taxon>Pseudomonadati</taxon>
        <taxon>Pseudomonadota</taxon>
        <taxon>Alphaproteobacteria</taxon>
        <taxon>Rhodobacterales</taxon>
        <taxon>Paracoccaceae</taxon>
        <taxon>Pararhodobacter</taxon>
    </lineage>
</organism>
<sequence length="179" mass="19853">MGEFWRLDTLSYLGLWLLIAAVAILGRILPLSNPYGGWPAPDFLLALTFAWILRRPSQIPAVAVVLVFLIEDLFVMRPPGLWALAVLVGSEFLRRRSQVVREMNLLLEWGMVAGVMLAMTVANRLALVIVMSPRDPIDLSAAKLAVTIAVYPLVVWVLQGVLRVRKPATGEVDELGRKL</sequence>
<keyword evidence="1" id="KW-1133">Transmembrane helix</keyword>
<keyword evidence="1" id="KW-0812">Transmembrane</keyword>
<dbReference type="AlphaFoldDB" id="A0A2U2C851"/>
<evidence type="ECO:0000313" key="2">
    <source>
        <dbReference type="EMBL" id="PWE28047.1"/>
    </source>
</evidence>
<dbReference type="RefSeq" id="WP_109534043.1">
    <property type="nucleotide sequence ID" value="NZ_QEYD01000008.1"/>
</dbReference>
<gene>
    <name evidence="2" type="ORF">C4N9_14500</name>
</gene>
<protein>
    <submittedName>
        <fullName evidence="2">Rod shape-determining protein MreD</fullName>
    </submittedName>
</protein>
<comment type="caution">
    <text evidence="2">The sequence shown here is derived from an EMBL/GenBank/DDBJ whole genome shotgun (WGS) entry which is preliminary data.</text>
</comment>
<keyword evidence="3" id="KW-1185">Reference proteome</keyword>
<dbReference type="EMBL" id="QEYD01000008">
    <property type="protein sequence ID" value="PWE28047.1"/>
    <property type="molecule type" value="Genomic_DNA"/>
</dbReference>
<dbReference type="GeneID" id="94366104"/>
<keyword evidence="1" id="KW-0472">Membrane</keyword>
<reference evidence="2 3" key="1">
    <citation type="submission" date="2018-05" db="EMBL/GenBank/DDBJ databases">
        <title>Pararhodobacter marina sp. nov., isolated from deep-sea water of the Indian Ocean.</title>
        <authorList>
            <person name="Lai Q.Sr."/>
            <person name="Liu X."/>
            <person name="Shao Z."/>
        </authorList>
    </citation>
    <scope>NUCLEOTIDE SEQUENCE [LARGE SCALE GENOMIC DNA]</scope>
    <source>
        <strain evidence="2 3">CIC4N-9</strain>
    </source>
</reference>
<proteinExistence type="predicted"/>
<dbReference type="OrthoDB" id="7629477at2"/>
<feature type="transmembrane region" description="Helical" evidence="1">
    <location>
        <begin position="109"/>
        <end position="130"/>
    </location>
</feature>
<name>A0A2U2C851_9RHOB</name>
<dbReference type="Proteomes" id="UP000244940">
    <property type="component" value="Unassembled WGS sequence"/>
</dbReference>
<evidence type="ECO:0000256" key="1">
    <source>
        <dbReference type="SAM" id="Phobius"/>
    </source>
</evidence>
<accession>A0A2U2C851</accession>
<feature type="transmembrane region" description="Helical" evidence="1">
    <location>
        <begin position="142"/>
        <end position="162"/>
    </location>
</feature>
<evidence type="ECO:0000313" key="3">
    <source>
        <dbReference type="Proteomes" id="UP000244940"/>
    </source>
</evidence>
<feature type="transmembrane region" description="Helical" evidence="1">
    <location>
        <begin position="12"/>
        <end position="29"/>
    </location>
</feature>